<feature type="compositionally biased region" description="Pro residues" evidence="10">
    <location>
        <begin position="137"/>
        <end position="148"/>
    </location>
</feature>
<proteinExistence type="inferred from homology"/>
<keyword evidence="4 9" id="KW-0812">Transmembrane</keyword>
<evidence type="ECO:0000256" key="1">
    <source>
        <dbReference type="ARBA" id="ARBA00004167"/>
    </source>
</evidence>
<comment type="caution">
    <text evidence="12">The sequence shown here is derived from an EMBL/GenBank/DDBJ whole genome shotgun (WGS) entry which is preliminary data.</text>
</comment>
<dbReference type="Pfam" id="PF02416">
    <property type="entry name" value="TatA_B_E"/>
    <property type="match status" value="1"/>
</dbReference>
<dbReference type="PRINTS" id="PR01506">
    <property type="entry name" value="TATBPROTEIN"/>
</dbReference>
<evidence type="ECO:0000256" key="6">
    <source>
        <dbReference type="ARBA" id="ARBA00022989"/>
    </source>
</evidence>
<reference evidence="12 13" key="1">
    <citation type="submission" date="2024-01" db="EMBL/GenBank/DDBJ databases">
        <title>Multi-omics insights into the function and evolution of sodium benzoate biodegradation pathways in Benzoatithermus flavus gen. nov., sp. nov. from hot spring.</title>
        <authorList>
            <person name="Hu C.-J."/>
            <person name="Li W.-J."/>
        </authorList>
    </citation>
    <scope>NUCLEOTIDE SEQUENCE [LARGE SCALE GENOMIC DNA]</scope>
    <source>
        <strain evidence="12 13">SYSU G07066</strain>
    </source>
</reference>
<feature type="region of interest" description="Disordered" evidence="10">
    <location>
        <begin position="76"/>
        <end position="160"/>
    </location>
</feature>
<gene>
    <name evidence="9 12" type="primary">tatB</name>
    <name evidence="12" type="ORF">U1T56_18950</name>
</gene>
<dbReference type="Proteomes" id="UP001375743">
    <property type="component" value="Unassembled WGS sequence"/>
</dbReference>
<evidence type="ECO:0000256" key="4">
    <source>
        <dbReference type="ARBA" id="ARBA00022692"/>
    </source>
</evidence>
<keyword evidence="3 9" id="KW-1003">Cell membrane</keyword>
<comment type="similarity">
    <text evidence="9">Belongs to the TatB family.</text>
</comment>
<evidence type="ECO:0000256" key="5">
    <source>
        <dbReference type="ARBA" id="ARBA00022927"/>
    </source>
</evidence>
<keyword evidence="2 9" id="KW-0813">Transport</keyword>
<evidence type="ECO:0000256" key="3">
    <source>
        <dbReference type="ARBA" id="ARBA00022475"/>
    </source>
</evidence>
<feature type="compositionally biased region" description="Low complexity" evidence="10">
    <location>
        <begin position="149"/>
        <end position="160"/>
    </location>
</feature>
<dbReference type="EMBL" id="JBBLZC010000023">
    <property type="protein sequence ID" value="MEK0085235.1"/>
    <property type="molecule type" value="Genomic_DNA"/>
</dbReference>
<keyword evidence="5 9" id="KW-0653">Protein transport</keyword>
<feature type="transmembrane region" description="Helical" evidence="11">
    <location>
        <begin position="6"/>
        <end position="23"/>
    </location>
</feature>
<protein>
    <recommendedName>
        <fullName evidence="9">Sec-independent protein translocase protein TatB</fullName>
    </recommendedName>
</protein>
<evidence type="ECO:0000256" key="7">
    <source>
        <dbReference type="ARBA" id="ARBA00023010"/>
    </source>
</evidence>
<dbReference type="PANTHER" id="PTHR33162:SF1">
    <property type="entry name" value="SEC-INDEPENDENT PROTEIN TRANSLOCASE PROTEIN TATA, CHLOROPLASTIC"/>
    <property type="match status" value="1"/>
</dbReference>
<dbReference type="PANTHER" id="PTHR33162">
    <property type="entry name" value="SEC-INDEPENDENT PROTEIN TRANSLOCASE PROTEIN TATA, CHLOROPLASTIC"/>
    <property type="match status" value="1"/>
</dbReference>
<sequence>MFLDIGWSEMALILMVALIVIGPKDLPRVARQIGRWTAKARSMAHEFQRSLDDMAREAELQDLKAEMEKLSRTDVRHEIEKTIDPEGELRKSLAAPIDLDGKPAAPPEASLANPATPEAVPNPPPPALAEPAAPHAPAAPVPPAPSSEPTPSTVPAGEKR</sequence>
<evidence type="ECO:0000256" key="10">
    <source>
        <dbReference type="SAM" id="MobiDB-lite"/>
    </source>
</evidence>
<name>A0ABU8XVK2_9PROT</name>
<comment type="subcellular location">
    <subcellularLocation>
        <location evidence="9">Cell membrane</location>
        <topology evidence="9">Single-pass membrane protein</topology>
    </subcellularLocation>
    <subcellularLocation>
        <location evidence="1">Membrane</location>
        <topology evidence="1">Single-pass membrane protein</topology>
    </subcellularLocation>
</comment>
<keyword evidence="7 9" id="KW-0811">Translocation</keyword>
<evidence type="ECO:0000313" key="13">
    <source>
        <dbReference type="Proteomes" id="UP001375743"/>
    </source>
</evidence>
<organism evidence="12 13">
    <name type="scientific">Benzoatithermus flavus</name>
    <dbReference type="NCBI Taxonomy" id="3108223"/>
    <lineage>
        <taxon>Bacteria</taxon>
        <taxon>Pseudomonadati</taxon>
        <taxon>Pseudomonadota</taxon>
        <taxon>Alphaproteobacteria</taxon>
        <taxon>Geminicoccales</taxon>
        <taxon>Geminicoccaceae</taxon>
        <taxon>Benzoatithermus</taxon>
    </lineage>
</organism>
<accession>A0ABU8XVK2</accession>
<evidence type="ECO:0000313" key="12">
    <source>
        <dbReference type="EMBL" id="MEK0085235.1"/>
    </source>
</evidence>
<evidence type="ECO:0000256" key="2">
    <source>
        <dbReference type="ARBA" id="ARBA00022448"/>
    </source>
</evidence>
<evidence type="ECO:0000256" key="11">
    <source>
        <dbReference type="SAM" id="Phobius"/>
    </source>
</evidence>
<keyword evidence="8 9" id="KW-0472">Membrane</keyword>
<dbReference type="RefSeq" id="WP_418161084.1">
    <property type="nucleotide sequence ID" value="NZ_JBBLZC010000023.1"/>
</dbReference>
<evidence type="ECO:0000256" key="9">
    <source>
        <dbReference type="HAMAP-Rule" id="MF_00237"/>
    </source>
</evidence>
<keyword evidence="13" id="KW-1185">Reference proteome</keyword>
<evidence type="ECO:0000256" key="8">
    <source>
        <dbReference type="ARBA" id="ARBA00023136"/>
    </source>
</evidence>
<dbReference type="NCBIfam" id="TIGR01410">
    <property type="entry name" value="tatB"/>
    <property type="match status" value="1"/>
</dbReference>
<dbReference type="InterPro" id="IPR018448">
    <property type="entry name" value="TatB"/>
</dbReference>
<dbReference type="Gene3D" id="1.20.5.3310">
    <property type="match status" value="1"/>
</dbReference>
<keyword evidence="6 9" id="KW-1133">Transmembrane helix</keyword>
<comment type="subunit">
    <text evidence="9">The Tat system comprises two distinct complexes: a TatABC complex, containing multiple copies of TatA, TatB and TatC subunits, and a separate TatA complex, containing only TatA subunits. Substrates initially bind to the TatABC complex, which probably triggers association of the separate TatA complex to form the active translocon.</text>
</comment>
<dbReference type="HAMAP" id="MF_00237">
    <property type="entry name" value="TatB"/>
    <property type="match status" value="1"/>
</dbReference>
<dbReference type="InterPro" id="IPR003369">
    <property type="entry name" value="TatA/B/E"/>
</dbReference>
<feature type="compositionally biased region" description="Basic and acidic residues" evidence="10">
    <location>
        <begin position="76"/>
        <end position="91"/>
    </location>
</feature>
<comment type="function">
    <text evidence="9">Part of the twin-arginine translocation (Tat) system that transports large folded proteins containing a characteristic twin-arginine motif in their signal peptide across membranes. Together with TatC, TatB is part of a receptor directly interacting with Tat signal peptides. TatB may form an oligomeric binding site that transiently accommodates folded Tat precursor proteins before their translocation.</text>
</comment>